<keyword evidence="1" id="KW-0472">Membrane</keyword>
<name>A0A7W0BVX2_9BACL</name>
<dbReference type="AlphaFoldDB" id="A0A7W0BVX2"/>
<accession>A0A7W0BVX2</accession>
<protein>
    <submittedName>
        <fullName evidence="2">Uncharacterized protein</fullName>
    </submittedName>
</protein>
<dbReference type="Proteomes" id="UP000580891">
    <property type="component" value="Unassembled WGS sequence"/>
</dbReference>
<organism evidence="2 3">
    <name type="scientific">[Anoxybacillus] calidus</name>
    <dbReference type="NCBI Taxonomy" id="575178"/>
    <lineage>
        <taxon>Bacteria</taxon>
        <taxon>Bacillati</taxon>
        <taxon>Bacillota</taxon>
        <taxon>Bacilli</taxon>
        <taxon>Bacillales</taxon>
        <taxon>Anoxybacillaceae</taxon>
        <taxon>Paranoxybacillus</taxon>
    </lineage>
</organism>
<evidence type="ECO:0000256" key="1">
    <source>
        <dbReference type="SAM" id="Phobius"/>
    </source>
</evidence>
<dbReference type="Pfam" id="PF13067">
    <property type="entry name" value="DUF3930"/>
    <property type="match status" value="1"/>
</dbReference>
<gene>
    <name evidence="2" type="ORF">HNQ85_000687</name>
</gene>
<keyword evidence="1" id="KW-1133">Transmembrane helix</keyword>
<keyword evidence="1" id="KW-0812">Transmembrane</keyword>
<sequence>MDKHIEVTNGERMDETMTKWMETMTDWLFKIIVFLGIPYFLYILIQFFQM</sequence>
<dbReference type="RefSeq" id="WP_181536520.1">
    <property type="nucleotide sequence ID" value="NZ_JACDUU010000001.1"/>
</dbReference>
<comment type="caution">
    <text evidence="2">The sequence shown here is derived from an EMBL/GenBank/DDBJ whole genome shotgun (WGS) entry which is preliminary data.</text>
</comment>
<evidence type="ECO:0000313" key="2">
    <source>
        <dbReference type="EMBL" id="MBA2870429.1"/>
    </source>
</evidence>
<proteinExistence type="predicted"/>
<dbReference type="InterPro" id="IPR025172">
    <property type="entry name" value="DUF3930"/>
</dbReference>
<reference evidence="2 3" key="1">
    <citation type="submission" date="2020-07" db="EMBL/GenBank/DDBJ databases">
        <title>Genomic Encyclopedia of Type Strains, Phase IV (KMG-IV): sequencing the most valuable type-strain genomes for metagenomic binning, comparative biology and taxonomic classification.</title>
        <authorList>
            <person name="Goeker M."/>
        </authorList>
    </citation>
    <scope>NUCLEOTIDE SEQUENCE [LARGE SCALE GENOMIC DNA]</scope>
    <source>
        <strain evidence="2 3">DSM 25220</strain>
    </source>
</reference>
<keyword evidence="3" id="KW-1185">Reference proteome</keyword>
<dbReference type="EMBL" id="JACDUU010000001">
    <property type="protein sequence ID" value="MBA2870429.1"/>
    <property type="molecule type" value="Genomic_DNA"/>
</dbReference>
<evidence type="ECO:0000313" key="3">
    <source>
        <dbReference type="Proteomes" id="UP000580891"/>
    </source>
</evidence>
<feature type="transmembrane region" description="Helical" evidence="1">
    <location>
        <begin position="27"/>
        <end position="48"/>
    </location>
</feature>